<evidence type="ECO:0000313" key="3">
    <source>
        <dbReference type="Proteomes" id="UP000243887"/>
    </source>
</evidence>
<dbReference type="OrthoDB" id="1143206at2"/>
<dbReference type="PROSITE" id="PS51257">
    <property type="entry name" value="PROKAR_LIPOPROTEIN"/>
    <property type="match status" value="1"/>
</dbReference>
<accession>A0A1I3QWE0</accession>
<dbReference type="EMBL" id="FORU01000006">
    <property type="protein sequence ID" value="SFJ37802.1"/>
    <property type="molecule type" value="Genomic_DNA"/>
</dbReference>
<gene>
    <name evidence="2" type="ORF">SAMN04487893_106138</name>
</gene>
<dbReference type="Pfam" id="PF14289">
    <property type="entry name" value="DUF4369"/>
    <property type="match status" value="1"/>
</dbReference>
<dbReference type="AlphaFoldDB" id="A0A1I3QWE0"/>
<protein>
    <recommendedName>
        <fullName evidence="1">DUF4369 domain-containing protein</fullName>
    </recommendedName>
</protein>
<keyword evidence="3" id="KW-1185">Reference proteome</keyword>
<dbReference type="RefSeq" id="WP_090678768.1">
    <property type="nucleotide sequence ID" value="NZ_FORU01000006.1"/>
</dbReference>
<organism evidence="2 3">
    <name type="scientific">Myroides guanonis</name>
    <dbReference type="NCBI Taxonomy" id="1150112"/>
    <lineage>
        <taxon>Bacteria</taxon>
        <taxon>Pseudomonadati</taxon>
        <taxon>Bacteroidota</taxon>
        <taxon>Flavobacteriia</taxon>
        <taxon>Flavobacteriales</taxon>
        <taxon>Flavobacteriaceae</taxon>
        <taxon>Myroides</taxon>
    </lineage>
</organism>
<dbReference type="InterPro" id="IPR025380">
    <property type="entry name" value="DUF4369"/>
</dbReference>
<evidence type="ECO:0000259" key="1">
    <source>
        <dbReference type="Pfam" id="PF14289"/>
    </source>
</evidence>
<proteinExistence type="predicted"/>
<dbReference type="Proteomes" id="UP000243887">
    <property type="component" value="Unassembled WGS sequence"/>
</dbReference>
<dbReference type="STRING" id="1150112.SAMN04487893_106138"/>
<evidence type="ECO:0000313" key="2">
    <source>
        <dbReference type="EMBL" id="SFJ37802.1"/>
    </source>
</evidence>
<name>A0A1I3QWE0_9FLAO</name>
<feature type="domain" description="DUF4369" evidence="1">
    <location>
        <begin position="29"/>
        <end position="127"/>
    </location>
</feature>
<reference evidence="3" key="1">
    <citation type="submission" date="2016-10" db="EMBL/GenBank/DDBJ databases">
        <authorList>
            <person name="Varghese N."/>
            <person name="Submissions S."/>
        </authorList>
    </citation>
    <scope>NUCLEOTIDE SEQUENCE [LARGE SCALE GENOMIC DNA]</scope>
    <source>
        <strain evidence="3">DSM 26542</strain>
    </source>
</reference>
<sequence length="249" mass="28401">MKQYILPILFLGTMLFISCDKKEVNGNLTINGKVEGLKQGVLYLHKIQDTTIVTLDSIVVKGDSNFSRQFNIDSPEMYYLTLDRGSSNSMDNELMFFAEPGTITIETTLKKFYSDAKVTGSKNNDIYKEYLKTRSAITDRQNELIIDIIKAENQNALHQKDSLMALSKKMVARKYLNAVNFALNHKNSDVSPYIALMDLYDRQIKYLDTINNSLTLEVKNGHYGKLLEAFIKERKDSENQPIATDNQSE</sequence>